<gene>
    <name evidence="2" type="ORF">GNP93_24885</name>
</gene>
<sequence length="133" mass="15499">MNLIADIAKAINGEYSAIFCYEQLAKLAPNQEARNQILEIRNDEIKHYQAFSQIFVSLTGRQPTPQIIEQCETEYTAGLRASFKDEQMTTDFYLDIAEKTNDPYIKETFRRASADEQNHAVWFLYYLTANQMR</sequence>
<accession>A0A7X2ZF86</accession>
<dbReference type="Gene3D" id="1.20.5.420">
    <property type="entry name" value="Immunoglobulin FC, subunit C"/>
    <property type="match status" value="2"/>
</dbReference>
<evidence type="ECO:0000313" key="2">
    <source>
        <dbReference type="EMBL" id="MUG73845.1"/>
    </source>
</evidence>
<dbReference type="GO" id="GO:0016491">
    <property type="term" value="F:oxidoreductase activity"/>
    <property type="evidence" value="ECO:0007669"/>
    <property type="project" value="InterPro"/>
</dbReference>
<organism evidence="2 3">
    <name type="scientific">Paenibacillus validus</name>
    <dbReference type="NCBI Taxonomy" id="44253"/>
    <lineage>
        <taxon>Bacteria</taxon>
        <taxon>Bacillati</taxon>
        <taxon>Bacillota</taxon>
        <taxon>Bacilli</taxon>
        <taxon>Bacillales</taxon>
        <taxon>Paenibacillaceae</taxon>
        <taxon>Paenibacillus</taxon>
    </lineage>
</organism>
<dbReference type="InterPro" id="IPR009078">
    <property type="entry name" value="Ferritin-like_SF"/>
</dbReference>
<keyword evidence="3" id="KW-1185">Reference proteome</keyword>
<dbReference type="AlphaFoldDB" id="A0A7X2ZF86"/>
<feature type="domain" description="Rubrerythrin diiron-binding" evidence="1">
    <location>
        <begin position="79"/>
        <end position="127"/>
    </location>
</feature>
<name>A0A7X2ZF86_9BACL</name>
<evidence type="ECO:0000259" key="1">
    <source>
        <dbReference type="Pfam" id="PF02915"/>
    </source>
</evidence>
<comment type="caution">
    <text evidence="2">The sequence shown here is derived from an EMBL/GenBank/DDBJ whole genome shotgun (WGS) entry which is preliminary data.</text>
</comment>
<dbReference type="EMBL" id="WNZX01000034">
    <property type="protein sequence ID" value="MUG73845.1"/>
    <property type="molecule type" value="Genomic_DNA"/>
</dbReference>
<protein>
    <submittedName>
        <fullName evidence="2">Ferritin-like domain-containing protein</fullName>
    </submittedName>
</protein>
<proteinExistence type="predicted"/>
<dbReference type="Proteomes" id="UP000450917">
    <property type="component" value="Unassembled WGS sequence"/>
</dbReference>
<dbReference type="GO" id="GO:0046872">
    <property type="term" value="F:metal ion binding"/>
    <property type="evidence" value="ECO:0007669"/>
    <property type="project" value="InterPro"/>
</dbReference>
<evidence type="ECO:0000313" key="3">
    <source>
        <dbReference type="Proteomes" id="UP000450917"/>
    </source>
</evidence>
<dbReference type="InterPro" id="IPR003251">
    <property type="entry name" value="Rr_diiron-bd_dom"/>
</dbReference>
<dbReference type="Pfam" id="PF02915">
    <property type="entry name" value="Rubrerythrin"/>
    <property type="match status" value="1"/>
</dbReference>
<dbReference type="SUPFAM" id="SSF47240">
    <property type="entry name" value="Ferritin-like"/>
    <property type="match status" value="1"/>
</dbReference>
<dbReference type="CDD" id="cd00657">
    <property type="entry name" value="Ferritin_like"/>
    <property type="match status" value="1"/>
</dbReference>
<reference evidence="2 3" key="1">
    <citation type="submission" date="2019-11" db="EMBL/GenBank/DDBJ databases">
        <title>Draft genome sequences of five Paenibacillus species of dairy origin.</title>
        <authorList>
            <person name="Olajide A.M."/>
            <person name="Chen S."/>
            <person name="Lapointe G."/>
        </authorList>
    </citation>
    <scope>NUCLEOTIDE SEQUENCE [LARGE SCALE GENOMIC DNA]</scope>
    <source>
        <strain evidence="2 3">2CS3</strain>
    </source>
</reference>